<comment type="subcellular location">
    <subcellularLocation>
        <location evidence="1">Nucleus</location>
    </subcellularLocation>
</comment>
<feature type="domain" description="Leucine zipper with capping helix" evidence="6">
    <location>
        <begin position="120"/>
        <end position="167"/>
    </location>
</feature>
<evidence type="ECO:0000256" key="4">
    <source>
        <dbReference type="ARBA" id="ARBA00023254"/>
    </source>
</evidence>
<dbReference type="Pfam" id="PF18517">
    <property type="entry name" value="LZ3wCH"/>
    <property type="match status" value="1"/>
</dbReference>
<accession>A0A811ZPK1</accession>
<evidence type="ECO:0000259" key="6">
    <source>
        <dbReference type="Pfam" id="PF18517"/>
    </source>
</evidence>
<gene>
    <name evidence="7" type="ORF">NYPRO_LOCUS23264</name>
</gene>
<evidence type="ECO:0000313" key="8">
    <source>
        <dbReference type="Proteomes" id="UP000645828"/>
    </source>
</evidence>
<dbReference type="Proteomes" id="UP000645828">
    <property type="component" value="Unassembled WGS sequence"/>
</dbReference>
<dbReference type="GO" id="GO:0051321">
    <property type="term" value="P:meiotic cell cycle"/>
    <property type="evidence" value="ECO:0007669"/>
    <property type="project" value="UniProtKB-KW"/>
</dbReference>
<evidence type="ECO:0000256" key="3">
    <source>
        <dbReference type="ARBA" id="ARBA00023242"/>
    </source>
</evidence>
<feature type="coiled-coil region" evidence="5">
    <location>
        <begin position="102"/>
        <end position="129"/>
    </location>
</feature>
<keyword evidence="2 5" id="KW-0175">Coiled coil</keyword>
<dbReference type="EMBL" id="CAJHUB010000771">
    <property type="protein sequence ID" value="CAD7690470.1"/>
    <property type="molecule type" value="Genomic_DNA"/>
</dbReference>
<dbReference type="InterPro" id="IPR040661">
    <property type="entry name" value="LZ3wCH"/>
</dbReference>
<protein>
    <submittedName>
        <fullName evidence="7">(raccoon dog) hypothetical protein</fullName>
    </submittedName>
</protein>
<dbReference type="GO" id="GO:0006310">
    <property type="term" value="P:DNA recombination"/>
    <property type="evidence" value="ECO:0007669"/>
    <property type="project" value="UniProtKB-KW"/>
</dbReference>
<evidence type="ECO:0000256" key="2">
    <source>
        <dbReference type="ARBA" id="ARBA00023054"/>
    </source>
</evidence>
<keyword evidence="8" id="KW-1185">Reference proteome</keyword>
<organism evidence="7 8">
    <name type="scientific">Nyctereutes procyonoides</name>
    <name type="common">Raccoon dog</name>
    <name type="synonym">Canis procyonoides</name>
    <dbReference type="NCBI Taxonomy" id="34880"/>
    <lineage>
        <taxon>Eukaryota</taxon>
        <taxon>Metazoa</taxon>
        <taxon>Chordata</taxon>
        <taxon>Craniata</taxon>
        <taxon>Vertebrata</taxon>
        <taxon>Euteleostomi</taxon>
        <taxon>Mammalia</taxon>
        <taxon>Eutheria</taxon>
        <taxon>Laurasiatheria</taxon>
        <taxon>Carnivora</taxon>
        <taxon>Caniformia</taxon>
        <taxon>Canidae</taxon>
        <taxon>Nyctereutes</taxon>
    </lineage>
</organism>
<evidence type="ECO:0000256" key="1">
    <source>
        <dbReference type="ARBA" id="ARBA00004123"/>
    </source>
</evidence>
<dbReference type="GO" id="GO:0005634">
    <property type="term" value="C:nucleus"/>
    <property type="evidence" value="ECO:0007669"/>
    <property type="project" value="UniProtKB-SubCell"/>
</dbReference>
<comment type="caution">
    <text evidence="7">The sequence shown here is derived from an EMBL/GenBank/DDBJ whole genome shotgun (WGS) entry which is preliminary data.</text>
</comment>
<dbReference type="AlphaFoldDB" id="A0A811ZPK1"/>
<proteinExistence type="predicted"/>
<keyword evidence="4" id="KW-0469">Meiosis</keyword>
<reference evidence="7" key="1">
    <citation type="submission" date="2020-12" db="EMBL/GenBank/DDBJ databases">
        <authorList>
            <consortium name="Molecular Ecology Group"/>
        </authorList>
    </citation>
    <scope>NUCLEOTIDE SEQUENCE</scope>
    <source>
        <strain evidence="7">TBG_1078</strain>
    </source>
</reference>
<name>A0A811ZPK1_NYCPR</name>
<keyword evidence="3" id="KW-0539">Nucleus</keyword>
<evidence type="ECO:0000313" key="7">
    <source>
        <dbReference type="EMBL" id="CAD7690470.1"/>
    </source>
</evidence>
<evidence type="ECO:0000256" key="5">
    <source>
        <dbReference type="SAM" id="Coils"/>
    </source>
</evidence>
<sequence length="168" mass="19577">MSMEYFSISLDFKLIFLCDFWKISKKKKEKVFQSLYNLTMVQCPGEGTPLGNKLWTFLERTVHLGIKQRVNIYSPHRALTLFKGGSLASEKLGRPTMLAKELSSLRDQREQLKAEVKNIKTNKVAKEAANRWTDNIFAVRSWAKRKFGFEENKIDKNFGIPEDFDYID</sequence>